<evidence type="ECO:0000313" key="1">
    <source>
        <dbReference type="EMBL" id="RMB85618.1"/>
    </source>
</evidence>
<organism evidence="1 2">
    <name type="scientific">Streptomyces shenzhenensis</name>
    <dbReference type="NCBI Taxonomy" id="943815"/>
    <lineage>
        <taxon>Bacteria</taxon>
        <taxon>Bacillati</taxon>
        <taxon>Actinomycetota</taxon>
        <taxon>Actinomycetes</taxon>
        <taxon>Kitasatosporales</taxon>
        <taxon>Streptomycetaceae</taxon>
        <taxon>Streptomyces</taxon>
    </lineage>
</organism>
<gene>
    <name evidence="1" type="ORF">CTZ28_12565</name>
</gene>
<accession>A0A3M0IB84</accession>
<name>A0A3M0IB84_9ACTN</name>
<comment type="caution">
    <text evidence="1">The sequence shown here is derived from an EMBL/GenBank/DDBJ whole genome shotgun (WGS) entry which is preliminary data.</text>
</comment>
<dbReference type="Proteomes" id="UP000270471">
    <property type="component" value="Unassembled WGS sequence"/>
</dbReference>
<sequence length="62" mass="6893">MSFNVLMIECPYCHVQQPARVTAVADVDLARDDLPDVVPVTHTADLTAAKTHAQTCRSRRTR</sequence>
<proteinExistence type="predicted"/>
<protein>
    <submittedName>
        <fullName evidence="1">Uncharacterized protein</fullName>
    </submittedName>
</protein>
<dbReference type="AlphaFoldDB" id="A0A3M0IB84"/>
<evidence type="ECO:0000313" key="2">
    <source>
        <dbReference type="Proteomes" id="UP000270471"/>
    </source>
</evidence>
<keyword evidence="2" id="KW-1185">Reference proteome</keyword>
<dbReference type="EMBL" id="PENI01000006">
    <property type="protein sequence ID" value="RMB85618.1"/>
    <property type="molecule type" value="Genomic_DNA"/>
</dbReference>
<reference evidence="1 2" key="1">
    <citation type="submission" date="2017-11" db="EMBL/GenBank/DDBJ databases">
        <title>Draft genome of actinobacteria isolated from guarana (Paullinia cupana (Mart.) Ducke.</title>
        <authorList>
            <person name="Siqueira K.A."/>
            <person name="Liotti R.G."/>
            <person name="Mendes T.A.O."/>
            <person name="Soares M.A."/>
        </authorList>
    </citation>
    <scope>NUCLEOTIDE SEQUENCE [LARGE SCALE GENOMIC DNA]</scope>
    <source>
        <strain evidence="1 2">193</strain>
    </source>
</reference>